<reference evidence="2 3" key="1">
    <citation type="submission" date="2019-10" db="EMBL/GenBank/DDBJ databases">
        <authorList>
            <person name="Palmer J.M."/>
        </authorList>
    </citation>
    <scope>NUCLEOTIDE SEQUENCE [LARGE SCALE GENOMIC DNA]</scope>
    <source>
        <strain evidence="2 3">TWF730</strain>
    </source>
</reference>
<feature type="compositionally biased region" description="Acidic residues" evidence="1">
    <location>
        <begin position="364"/>
        <end position="373"/>
    </location>
</feature>
<feature type="compositionally biased region" description="Basic and acidic residues" evidence="1">
    <location>
        <begin position="454"/>
        <end position="482"/>
    </location>
</feature>
<feature type="compositionally biased region" description="Basic and acidic residues" evidence="1">
    <location>
        <begin position="543"/>
        <end position="588"/>
    </location>
</feature>
<keyword evidence="3" id="KW-1185">Reference proteome</keyword>
<accession>A0AAV9UP66</accession>
<gene>
    <name evidence="2" type="ORF">TWF730_010476</name>
</gene>
<proteinExistence type="predicted"/>
<feature type="compositionally biased region" description="Acidic residues" evidence="1">
    <location>
        <begin position="210"/>
        <end position="243"/>
    </location>
</feature>
<comment type="caution">
    <text evidence="2">The sequence shown here is derived from an EMBL/GenBank/DDBJ whole genome shotgun (WGS) entry which is preliminary data.</text>
</comment>
<feature type="compositionally biased region" description="Acidic residues" evidence="1">
    <location>
        <begin position="289"/>
        <end position="299"/>
    </location>
</feature>
<feature type="compositionally biased region" description="Basic residues" evidence="1">
    <location>
        <begin position="625"/>
        <end position="637"/>
    </location>
</feature>
<organism evidence="2 3">
    <name type="scientific">Orbilia blumenaviensis</name>
    <dbReference type="NCBI Taxonomy" id="1796055"/>
    <lineage>
        <taxon>Eukaryota</taxon>
        <taxon>Fungi</taxon>
        <taxon>Dikarya</taxon>
        <taxon>Ascomycota</taxon>
        <taxon>Pezizomycotina</taxon>
        <taxon>Orbiliomycetes</taxon>
        <taxon>Orbiliales</taxon>
        <taxon>Orbiliaceae</taxon>
        <taxon>Orbilia</taxon>
    </lineage>
</organism>
<feature type="compositionally biased region" description="Basic and acidic residues" evidence="1">
    <location>
        <begin position="301"/>
        <end position="336"/>
    </location>
</feature>
<feature type="region of interest" description="Disordered" evidence="1">
    <location>
        <begin position="208"/>
        <end position="682"/>
    </location>
</feature>
<feature type="compositionally biased region" description="Basic and acidic residues" evidence="1">
    <location>
        <begin position="397"/>
        <end position="442"/>
    </location>
</feature>
<evidence type="ECO:0000256" key="1">
    <source>
        <dbReference type="SAM" id="MobiDB-lite"/>
    </source>
</evidence>
<name>A0AAV9UP66_9PEZI</name>
<evidence type="ECO:0000313" key="3">
    <source>
        <dbReference type="Proteomes" id="UP001373714"/>
    </source>
</evidence>
<dbReference type="Proteomes" id="UP001373714">
    <property type="component" value="Unassembled WGS sequence"/>
</dbReference>
<feature type="compositionally biased region" description="Basic and acidic residues" evidence="1">
    <location>
        <begin position="494"/>
        <end position="511"/>
    </location>
</feature>
<feature type="compositionally biased region" description="Acidic residues" evidence="1">
    <location>
        <begin position="253"/>
        <end position="279"/>
    </location>
</feature>
<protein>
    <submittedName>
        <fullName evidence="2">Uncharacterized protein</fullName>
    </submittedName>
</protein>
<dbReference type="EMBL" id="JAVHNS010000008">
    <property type="protein sequence ID" value="KAK6346144.1"/>
    <property type="molecule type" value="Genomic_DNA"/>
</dbReference>
<sequence length="737" mass="81474">MVCEYTLFTFPECGCPALVPIQFCPQHLDPSHKDYYVDPSQNIHLTNPARITMLFASATDPIPLGVYRVMCQLYDRPLLAIDPNLTDPITQREFYELAKAMISMEARTAKWHDGGKVKAGFHTKLCRYHVIYPDCVDIRIHRPANDAFWPFAEEECLVHRGGRSGEVRTGEGVFELSKIQFFEKSFIAKIKQVSTKTYEYKGTYVPLDVSDVEESEEEEEREEGDDNNDKDEDEDEVEEDEEAVTGVGRHEEDNDDEDNEEEEQDEDEDEEEEEEDDGEGSGSEYSYSEAEDEDEDSSEEVITKADKTGKEDAAKTETKSTTKPLPDKPRVPEHKVATTVPINKRVAPKKKIKKRSEEAWKGSEEEDDDEESEEEKKKGAGKKKPAAKKSNPATEPNTKDEKEGKKDKTGPKTTETAKKDSSKSSEKTTKEVRSEGSGKPEVRVTITTKKNKKPAGEGAKDKKSSESKTSKESDEGRPERKGGATSEAGSFVSEEVHNTSKESKGSESGPKDKKKKGKGSKDSSGSKSSKDSATGKGPGGLDTKGETKDATTKGRKKETATKEEKKKTDTGEAKKETATEIGGKETTKGSKKRLPTTQGGKPVIIKENAPKNNAKTTAGPGKPATKARKRGNGNKKARGGDSEDELSSVFEDMSPKGPVTKPKRPRRGEEEPEFTGLRGLQGKLDEVGSGLRLYRAPARASESLFTEEEMEEFNFPSANQSLDEIFDGWAETQLKKA</sequence>
<dbReference type="AlphaFoldDB" id="A0AAV9UP66"/>
<evidence type="ECO:0000313" key="2">
    <source>
        <dbReference type="EMBL" id="KAK6346144.1"/>
    </source>
</evidence>